<gene>
    <name evidence="2" type="ORF">RMCT_3249</name>
</gene>
<evidence type="ECO:0000313" key="3">
    <source>
        <dbReference type="Proteomes" id="UP000069654"/>
    </source>
</evidence>
<accession>A0A100XGP8</accession>
<comment type="caution">
    <text evidence="2">The sequence shown here is derived from an EMBL/GenBank/DDBJ whole genome shotgun (WGS) entry which is preliminary data.</text>
</comment>
<sequence>MTIRPSARIADWYSAMTAPESRLAALPDAAIGLALGMSVAQPDARHAGRVSVLIDELRRRGVFDAVMAALDPELAQSIRLLDSVDRGQRWAQTGRH</sequence>
<dbReference type="InterPro" id="IPR055846">
    <property type="entry name" value="DUF7423"/>
</dbReference>
<reference evidence="2 3" key="1">
    <citation type="journal article" date="2016" name="Genome Announc.">
        <title>Draft Genome Sequences of Five Rapidly Growing Mycobacterium Species, M. thermoresistibile, M. fortuitum subsp. acetamidolyticum, M. canariasense, M. brisbanense, and M. novocastrense.</title>
        <authorList>
            <person name="Katahira K."/>
            <person name="Ogura Y."/>
            <person name="Gotoh Y."/>
            <person name="Hayashi T."/>
        </authorList>
    </citation>
    <scope>NUCLEOTIDE SEQUENCE [LARGE SCALE GENOMIC DNA]</scope>
    <source>
        <strain evidence="2 3">JCM6362</strain>
    </source>
</reference>
<reference evidence="3" key="2">
    <citation type="submission" date="2016-02" db="EMBL/GenBank/DDBJ databases">
        <title>Draft genome sequence of five rapidly growing Mycobacterium species.</title>
        <authorList>
            <person name="Katahira K."/>
            <person name="Gotou Y."/>
            <person name="Iida K."/>
            <person name="Ogura Y."/>
            <person name="Hayashi T."/>
        </authorList>
    </citation>
    <scope>NUCLEOTIDE SEQUENCE [LARGE SCALE GENOMIC DNA]</scope>
    <source>
        <strain evidence="3">JCM6362</strain>
    </source>
</reference>
<feature type="domain" description="DUF7423" evidence="1">
    <location>
        <begin position="23"/>
        <end position="95"/>
    </location>
</feature>
<proteinExistence type="predicted"/>
<organism evidence="2 3">
    <name type="scientific">Mycolicibacterium thermoresistibile</name>
    <name type="common">Mycobacterium thermoresistibile</name>
    <dbReference type="NCBI Taxonomy" id="1797"/>
    <lineage>
        <taxon>Bacteria</taxon>
        <taxon>Bacillati</taxon>
        <taxon>Actinomycetota</taxon>
        <taxon>Actinomycetes</taxon>
        <taxon>Mycobacteriales</taxon>
        <taxon>Mycobacteriaceae</taxon>
        <taxon>Mycolicibacterium</taxon>
    </lineage>
</organism>
<dbReference type="Proteomes" id="UP000069654">
    <property type="component" value="Unassembled WGS sequence"/>
</dbReference>
<dbReference type="AlphaFoldDB" id="A0A100XGP8"/>
<dbReference type="STRING" id="1797.RMCT_3249"/>
<dbReference type="Pfam" id="PF24198">
    <property type="entry name" value="DUF7423"/>
    <property type="match status" value="1"/>
</dbReference>
<name>A0A100XGP8_MYCTH</name>
<evidence type="ECO:0000259" key="1">
    <source>
        <dbReference type="Pfam" id="PF24198"/>
    </source>
</evidence>
<protein>
    <recommendedName>
        <fullName evidence="1">DUF7423 domain-containing protein</fullName>
    </recommendedName>
</protein>
<evidence type="ECO:0000313" key="2">
    <source>
        <dbReference type="EMBL" id="GAT16280.1"/>
    </source>
</evidence>
<dbReference type="EMBL" id="BCTB01000042">
    <property type="protein sequence ID" value="GAT16280.1"/>
    <property type="molecule type" value="Genomic_DNA"/>
</dbReference>